<dbReference type="Proteomes" id="UP001589670">
    <property type="component" value="Unassembled WGS sequence"/>
</dbReference>
<sequence>MIQQIRTSAARAGDTILGDAMGACALAVMLVGALYLPALL</sequence>
<feature type="transmembrane region" description="Helical" evidence="1">
    <location>
        <begin position="20"/>
        <end position="38"/>
    </location>
</feature>
<gene>
    <name evidence="2" type="ORF">ACFFU4_12320</name>
</gene>
<dbReference type="RefSeq" id="WP_377070069.1">
    <property type="nucleotide sequence ID" value="NZ_JBHMEC010000017.1"/>
</dbReference>
<keyword evidence="1" id="KW-1133">Transmembrane helix</keyword>
<evidence type="ECO:0000256" key="1">
    <source>
        <dbReference type="SAM" id="Phobius"/>
    </source>
</evidence>
<proteinExistence type="predicted"/>
<organism evidence="2 3">
    <name type="scientific">Roseovarius ramblicola</name>
    <dbReference type="NCBI Taxonomy" id="2022336"/>
    <lineage>
        <taxon>Bacteria</taxon>
        <taxon>Pseudomonadati</taxon>
        <taxon>Pseudomonadota</taxon>
        <taxon>Alphaproteobacteria</taxon>
        <taxon>Rhodobacterales</taxon>
        <taxon>Roseobacteraceae</taxon>
        <taxon>Roseovarius</taxon>
    </lineage>
</organism>
<evidence type="ECO:0000313" key="2">
    <source>
        <dbReference type="EMBL" id="MFB9150533.1"/>
    </source>
</evidence>
<keyword evidence="1" id="KW-0472">Membrane</keyword>
<reference evidence="2 3" key="1">
    <citation type="submission" date="2024-09" db="EMBL/GenBank/DDBJ databases">
        <authorList>
            <person name="Sun Q."/>
            <person name="Mori K."/>
        </authorList>
    </citation>
    <scope>NUCLEOTIDE SEQUENCE [LARGE SCALE GENOMIC DNA]</scope>
    <source>
        <strain evidence="2 3">CECT 9424</strain>
    </source>
</reference>
<evidence type="ECO:0000313" key="3">
    <source>
        <dbReference type="Proteomes" id="UP001589670"/>
    </source>
</evidence>
<accession>A0ABV5I1G8</accession>
<evidence type="ECO:0008006" key="4">
    <source>
        <dbReference type="Google" id="ProtNLM"/>
    </source>
</evidence>
<comment type="caution">
    <text evidence="2">The sequence shown here is derived from an EMBL/GenBank/DDBJ whole genome shotgun (WGS) entry which is preliminary data.</text>
</comment>
<dbReference type="EMBL" id="JBHMEC010000017">
    <property type="protein sequence ID" value="MFB9150533.1"/>
    <property type="molecule type" value="Genomic_DNA"/>
</dbReference>
<protein>
    <recommendedName>
        <fullName evidence="4">Phosphatidate cytidylyltransferase</fullName>
    </recommendedName>
</protein>
<keyword evidence="1" id="KW-0812">Transmembrane</keyword>
<keyword evidence="3" id="KW-1185">Reference proteome</keyword>
<name>A0ABV5I1G8_9RHOB</name>